<accession>A0A934R4Y3</accession>
<dbReference type="InterPro" id="IPR016181">
    <property type="entry name" value="Acyl_CoA_acyltransferase"/>
</dbReference>
<gene>
    <name evidence="2" type="ORF">JIN84_16595</name>
</gene>
<organism evidence="2 3">
    <name type="scientific">Luteolibacter yonseiensis</name>
    <dbReference type="NCBI Taxonomy" id="1144680"/>
    <lineage>
        <taxon>Bacteria</taxon>
        <taxon>Pseudomonadati</taxon>
        <taxon>Verrucomicrobiota</taxon>
        <taxon>Verrucomicrobiia</taxon>
        <taxon>Verrucomicrobiales</taxon>
        <taxon>Verrucomicrobiaceae</taxon>
        <taxon>Luteolibacter</taxon>
    </lineage>
</organism>
<dbReference type="AlphaFoldDB" id="A0A934R4Y3"/>
<dbReference type="Proteomes" id="UP000600139">
    <property type="component" value="Unassembled WGS sequence"/>
</dbReference>
<comment type="caution">
    <text evidence="2">The sequence shown here is derived from an EMBL/GenBank/DDBJ whole genome shotgun (WGS) entry which is preliminary data.</text>
</comment>
<keyword evidence="3" id="KW-1185">Reference proteome</keyword>
<proteinExistence type="predicted"/>
<evidence type="ECO:0000313" key="2">
    <source>
        <dbReference type="EMBL" id="MBK1817241.1"/>
    </source>
</evidence>
<sequence>MEIHHPATDDEINACFAVISELRPHLKKDDFLPQVRRQEIQGYRMVTVREGGVITSVAGYRITEFLIWGKFLYVDDLVTAGSQRGRGNAGALLSWIIGHARETGCNNVQLDSGFTLHPAHRLYHSKGFHLACHHFKHDIHPTPDATRP</sequence>
<dbReference type="RefSeq" id="WP_200352188.1">
    <property type="nucleotide sequence ID" value="NZ_BAABHZ010000001.1"/>
</dbReference>
<evidence type="ECO:0000259" key="1">
    <source>
        <dbReference type="PROSITE" id="PS51186"/>
    </source>
</evidence>
<protein>
    <submittedName>
        <fullName evidence="2">GNAT family N-acetyltransferase</fullName>
    </submittedName>
</protein>
<dbReference type="Gene3D" id="3.40.630.30">
    <property type="match status" value="1"/>
</dbReference>
<dbReference type="EMBL" id="JAENIK010000012">
    <property type="protein sequence ID" value="MBK1817241.1"/>
    <property type="molecule type" value="Genomic_DNA"/>
</dbReference>
<dbReference type="InterPro" id="IPR000182">
    <property type="entry name" value="GNAT_dom"/>
</dbReference>
<reference evidence="2" key="1">
    <citation type="submission" date="2021-01" db="EMBL/GenBank/DDBJ databases">
        <title>Modified the classification status of verrucomicrobia.</title>
        <authorList>
            <person name="Feng X."/>
        </authorList>
    </citation>
    <scope>NUCLEOTIDE SEQUENCE</scope>
    <source>
        <strain evidence="2">JCM 18052</strain>
    </source>
</reference>
<dbReference type="SUPFAM" id="SSF55729">
    <property type="entry name" value="Acyl-CoA N-acyltransferases (Nat)"/>
    <property type="match status" value="1"/>
</dbReference>
<name>A0A934R4Y3_9BACT</name>
<dbReference type="Pfam" id="PF00583">
    <property type="entry name" value="Acetyltransf_1"/>
    <property type="match status" value="1"/>
</dbReference>
<dbReference type="PROSITE" id="PS51186">
    <property type="entry name" value="GNAT"/>
    <property type="match status" value="1"/>
</dbReference>
<dbReference type="GO" id="GO:0016747">
    <property type="term" value="F:acyltransferase activity, transferring groups other than amino-acyl groups"/>
    <property type="evidence" value="ECO:0007669"/>
    <property type="project" value="InterPro"/>
</dbReference>
<feature type="domain" description="N-acetyltransferase" evidence="1">
    <location>
        <begin position="2"/>
        <end position="148"/>
    </location>
</feature>
<evidence type="ECO:0000313" key="3">
    <source>
        <dbReference type="Proteomes" id="UP000600139"/>
    </source>
</evidence>
<dbReference type="CDD" id="cd04301">
    <property type="entry name" value="NAT_SF"/>
    <property type="match status" value="1"/>
</dbReference>